<reference evidence="4 5" key="1">
    <citation type="submission" date="2016-10" db="EMBL/GenBank/DDBJ databases">
        <authorList>
            <person name="Varghese N."/>
            <person name="Submissions S."/>
        </authorList>
    </citation>
    <scope>NUCLEOTIDE SEQUENCE [LARGE SCALE GENOMIC DNA]</scope>
    <source>
        <strain evidence="4 5">DSM 13796</strain>
    </source>
</reference>
<dbReference type="Gene3D" id="3.30.420.150">
    <property type="entry name" value="Exopolyphosphatase. Domain 2"/>
    <property type="match status" value="1"/>
</dbReference>
<feature type="domain" description="Ppx/GppA phosphatase N-terminal" evidence="2">
    <location>
        <begin position="26"/>
        <end position="310"/>
    </location>
</feature>
<dbReference type="Gene3D" id="1.10.3210.10">
    <property type="entry name" value="Hypothetical protein af1432"/>
    <property type="match status" value="1"/>
</dbReference>
<dbReference type="Proteomes" id="UP000182762">
    <property type="component" value="Unassembled WGS sequence"/>
</dbReference>
<name>A0A1I5XUS5_9BACI</name>
<organism evidence="4 5">
    <name type="scientific">Priestia endophytica DSM 13796</name>
    <dbReference type="NCBI Taxonomy" id="1121089"/>
    <lineage>
        <taxon>Bacteria</taxon>
        <taxon>Bacillati</taxon>
        <taxon>Bacillota</taxon>
        <taxon>Bacilli</taxon>
        <taxon>Bacillales</taxon>
        <taxon>Bacillaceae</taxon>
        <taxon>Priestia</taxon>
    </lineage>
</organism>
<dbReference type="InterPro" id="IPR043129">
    <property type="entry name" value="ATPase_NBD"/>
</dbReference>
<dbReference type="PANTHER" id="PTHR30005:SF0">
    <property type="entry name" value="RETROGRADE REGULATION PROTEIN 2"/>
    <property type="match status" value="1"/>
</dbReference>
<dbReference type="Gene3D" id="3.30.420.40">
    <property type="match status" value="1"/>
</dbReference>
<proteinExistence type="inferred from homology"/>
<dbReference type="InterPro" id="IPR050273">
    <property type="entry name" value="GppA/Ppx_hydrolase"/>
</dbReference>
<evidence type="ECO:0000313" key="5">
    <source>
        <dbReference type="Proteomes" id="UP000182762"/>
    </source>
</evidence>
<accession>A0A1I5XUS5</accession>
<sequence>MVKGVEETLKTKYGMIDIGSNTMRLVIYEHNQGLRFKEIENIKIVARLRNYLNKENVLTEEGISVLLNTLQSFESITKHHELNHVKCVATATVRQAKNVEEIKKRVALETDFHMNVITEFEEAYYGFLAVINSTEITEGITIDIGGGSTEVTYFQNRKLVEFHSFPFGALSLKLNFVQGDVPTVAEYEEMKNYLYSQLEEIPWLRSRGLPIIAIGGSARNAAQLHQSFISYPLGGLHQYEMKPEDITYVSQKICPLSYEQLQGMDGLSKDRADTILPAIEVFRQICEYSDAPLFMLSRKGLREGVFFDEIMRPLNIESFPHVARESFQALIYDFEIDTDHAKQVLTIAMSMLDSLKEVLQLSWEEEDWLLLKRGAYLFHFGQYIDSESSSQHTFNIIANRTIEGIRHRDRLKLAFVSSYKGKGVFRQYMEPYGRWFTKDEQRKLRFLGALLKFSYSLNATKRNIVEEIKVKEDNNNTVELHISCRDDYRAEEYQAEKQKKHLEKVIKKNLKLEFVNKIEV</sequence>
<dbReference type="Pfam" id="PF21447">
    <property type="entry name" value="Ppx-GppA_III"/>
    <property type="match status" value="1"/>
</dbReference>
<evidence type="ECO:0000313" key="4">
    <source>
        <dbReference type="EMBL" id="SFQ35705.1"/>
    </source>
</evidence>
<comment type="caution">
    <text evidence="4">The sequence shown here is derived from an EMBL/GenBank/DDBJ whole genome shotgun (WGS) entry which is preliminary data.</text>
</comment>
<dbReference type="InterPro" id="IPR003695">
    <property type="entry name" value="Ppx_GppA_N"/>
</dbReference>
<dbReference type="GeneID" id="93709801"/>
<dbReference type="PANTHER" id="PTHR30005">
    <property type="entry name" value="EXOPOLYPHOSPHATASE"/>
    <property type="match status" value="1"/>
</dbReference>
<dbReference type="SUPFAM" id="SSF109604">
    <property type="entry name" value="HD-domain/PDEase-like"/>
    <property type="match status" value="1"/>
</dbReference>
<evidence type="ECO:0000259" key="2">
    <source>
        <dbReference type="Pfam" id="PF02541"/>
    </source>
</evidence>
<dbReference type="SUPFAM" id="SSF53067">
    <property type="entry name" value="Actin-like ATPase domain"/>
    <property type="match status" value="2"/>
</dbReference>
<dbReference type="Pfam" id="PF02541">
    <property type="entry name" value="Ppx-GppA"/>
    <property type="match status" value="1"/>
</dbReference>
<protein>
    <submittedName>
        <fullName evidence="4">Exopolyphosphatase / guanosine-5'-triphosphate,3'-diphosphate pyrophosphatase</fullName>
    </submittedName>
</protein>
<gene>
    <name evidence="4" type="ORF">SAMN02745910_01068</name>
</gene>
<evidence type="ECO:0000256" key="1">
    <source>
        <dbReference type="ARBA" id="ARBA00007125"/>
    </source>
</evidence>
<keyword evidence="5" id="KW-1185">Reference proteome</keyword>
<dbReference type="RefSeq" id="WP_061803527.1">
    <property type="nucleotide sequence ID" value="NZ_FOXX01000002.1"/>
</dbReference>
<evidence type="ECO:0000259" key="3">
    <source>
        <dbReference type="Pfam" id="PF21447"/>
    </source>
</evidence>
<dbReference type="InterPro" id="IPR048950">
    <property type="entry name" value="Ppx_GppA_C"/>
</dbReference>
<dbReference type="EMBL" id="FOXX01000002">
    <property type="protein sequence ID" value="SFQ35705.1"/>
    <property type="molecule type" value="Genomic_DNA"/>
</dbReference>
<feature type="domain" description="Ppx/GppA phosphatase C-terminal" evidence="3">
    <location>
        <begin position="325"/>
        <end position="491"/>
    </location>
</feature>
<comment type="similarity">
    <text evidence="1">Belongs to the GppA/Ppx family.</text>
</comment>
<dbReference type="CDD" id="cd24052">
    <property type="entry name" value="ASKHA_NBD_HpPPX-GppA-like"/>
    <property type="match status" value="1"/>
</dbReference>